<dbReference type="EC" id="2.6.1.5" evidence="5"/>
<dbReference type="STRING" id="946362.F2U272"/>
<reference evidence="18" key="1">
    <citation type="submission" date="2009-08" db="EMBL/GenBank/DDBJ databases">
        <title>Annotation of Salpingoeca rosetta.</title>
        <authorList>
            <consortium name="The Broad Institute Genome Sequencing Platform"/>
            <person name="Russ C."/>
            <person name="Cuomo C."/>
            <person name="Burger G."/>
            <person name="Gray M.W."/>
            <person name="Holland P.W.H."/>
            <person name="King N."/>
            <person name="Lang F.B.F."/>
            <person name="Roger A.J."/>
            <person name="Ruiz-Trillo I."/>
            <person name="Young S.K."/>
            <person name="Zeng Q."/>
            <person name="Gargeya S."/>
            <person name="Alvarado L."/>
            <person name="Berlin A."/>
            <person name="Chapman S.B."/>
            <person name="Chen Z."/>
            <person name="Freedman E."/>
            <person name="Gellesch M."/>
            <person name="Goldberg J."/>
            <person name="Griggs A."/>
            <person name="Gujja S."/>
            <person name="Heilman E."/>
            <person name="Heiman D."/>
            <person name="Howarth C."/>
            <person name="Mehta T."/>
            <person name="Neiman D."/>
            <person name="Pearson M."/>
            <person name="Roberts A."/>
            <person name="Saif S."/>
            <person name="Shea T."/>
            <person name="Shenoy N."/>
            <person name="Sisk P."/>
            <person name="Stolte C."/>
            <person name="Sykes S."/>
            <person name="White J."/>
            <person name="Yandava C."/>
            <person name="Haas B."/>
            <person name="Nusbaum C."/>
            <person name="Birren B."/>
        </authorList>
    </citation>
    <scope>NUCLEOTIDE SEQUENCE</scope>
    <source>
        <strain evidence="18">ATCC 50818</strain>
    </source>
</reference>
<evidence type="ECO:0000256" key="9">
    <source>
        <dbReference type="ARBA" id="ARBA00022878"/>
    </source>
</evidence>
<comment type="pathway">
    <text evidence="2">Amino-acid degradation; L-phenylalanine degradation; acetoacetate and fumarate from L-phenylalanine: step 2/6.</text>
</comment>
<dbReference type="GO" id="GO:0030170">
    <property type="term" value="F:pyridoxal phosphate binding"/>
    <property type="evidence" value="ECO:0007669"/>
    <property type="project" value="InterPro"/>
</dbReference>
<evidence type="ECO:0000313" key="18">
    <source>
        <dbReference type="EMBL" id="EGD81724.1"/>
    </source>
</evidence>
<feature type="domain" description="Aminotransferase class I/classII large" evidence="17">
    <location>
        <begin position="63"/>
        <end position="424"/>
    </location>
</feature>
<gene>
    <name evidence="18" type="ORF">PTSG_02435</name>
</gene>
<dbReference type="InParanoid" id="F2U272"/>
<evidence type="ECO:0000256" key="10">
    <source>
        <dbReference type="ARBA" id="ARBA00022898"/>
    </source>
</evidence>
<dbReference type="UniPathway" id="UPA00139">
    <property type="reaction ID" value="UER00338"/>
</dbReference>
<dbReference type="FunCoup" id="F2U272">
    <property type="interactions" value="43"/>
</dbReference>
<evidence type="ECO:0000256" key="12">
    <source>
        <dbReference type="ARBA" id="ARBA00031696"/>
    </source>
</evidence>
<dbReference type="KEGG" id="sre:PTSG_02435"/>
<evidence type="ECO:0000256" key="5">
    <source>
        <dbReference type="ARBA" id="ARBA00012749"/>
    </source>
</evidence>
<dbReference type="PANTHER" id="PTHR45744:SF2">
    <property type="entry name" value="TYROSINE AMINOTRANSFERASE"/>
    <property type="match status" value="1"/>
</dbReference>
<dbReference type="Pfam" id="PF00155">
    <property type="entry name" value="Aminotran_1_2"/>
    <property type="match status" value="1"/>
</dbReference>
<protein>
    <recommendedName>
        <fullName evidence="6">Tyrosine aminotransferase</fullName>
        <ecNumber evidence="5">2.6.1.5</ecNumber>
    </recommendedName>
    <alternativeName>
        <fullName evidence="12">L-tyrosine:2-oxoglutarate aminotransferase</fullName>
    </alternativeName>
</protein>
<dbReference type="GO" id="GO:0006572">
    <property type="term" value="P:L-tyrosine catabolic process"/>
    <property type="evidence" value="ECO:0007669"/>
    <property type="project" value="UniProtKB-KW"/>
</dbReference>
<dbReference type="PANTHER" id="PTHR45744">
    <property type="entry name" value="TYROSINE AMINOTRANSFERASE"/>
    <property type="match status" value="1"/>
</dbReference>
<dbReference type="InterPro" id="IPR004838">
    <property type="entry name" value="NHTrfase_class1_PyrdxlP-BS"/>
</dbReference>
<evidence type="ECO:0000256" key="4">
    <source>
        <dbReference type="ARBA" id="ARBA00011738"/>
    </source>
</evidence>
<proteinExistence type="inferred from homology"/>
<evidence type="ECO:0000313" key="19">
    <source>
        <dbReference type="Proteomes" id="UP000007799"/>
    </source>
</evidence>
<keyword evidence="8 18" id="KW-0808">Transferase</keyword>
<dbReference type="InterPro" id="IPR015421">
    <property type="entry name" value="PyrdxlP-dep_Trfase_major"/>
</dbReference>
<dbReference type="PIRSF" id="PIRSF000517">
    <property type="entry name" value="Tyr_transaminase"/>
    <property type="match status" value="1"/>
</dbReference>
<dbReference type="InterPro" id="IPR004839">
    <property type="entry name" value="Aminotransferase_I/II_large"/>
</dbReference>
<sequence>MEQAAKKAKSAPTKANGNGHGEQQHQQQELWPSVRASFTAMNTVNPIRDLVDTMDIKGNPDKRMIALSIGDPTVFGNLPKSPASTNAVITALKSGKCDGYPHSAGYPASRKALAEYFSTDGLKYDLEDVVIASGCSGALDLAIEVFNRVGGNMLIPEPGFSLYKTLGIAKGLDMRAYQLLPDKSWEIDLADMEAKIDENTLAIIVNNPSNPCGSVYSEEHIKALIEVAARHKVPIIADEVYANMTFGRKFVPLASLAHNVPVLSCGGLAKRFLVPGWRVGWVLIHDPVNAFTENVRPGLLKLTQHILGANSLMQGAIPSMLKDTKPEFFSSVLSHLKENAELVCSMLEQAPGLTPIMPAGAMYLMVKLEPSMYKDIKDDRDFTQKLITEQSVFCLPASVFGSPNFFRIVTTIPKAQMMTAMERIIEFAKAHADQ</sequence>
<dbReference type="Proteomes" id="UP000007799">
    <property type="component" value="Unassembled WGS sequence"/>
</dbReference>
<evidence type="ECO:0000256" key="2">
    <source>
        <dbReference type="ARBA" id="ARBA00005203"/>
    </source>
</evidence>
<dbReference type="NCBIfam" id="TIGR01264">
    <property type="entry name" value="tyr_amTase_E"/>
    <property type="match status" value="1"/>
</dbReference>
<dbReference type="InterPro" id="IPR015422">
    <property type="entry name" value="PyrdxlP-dep_Trfase_small"/>
</dbReference>
<evidence type="ECO:0000256" key="11">
    <source>
        <dbReference type="ARBA" id="ARBA00023232"/>
    </source>
</evidence>
<keyword evidence="10 14" id="KW-0663">Pyridoxal phosphate</keyword>
<dbReference type="eggNOG" id="KOG0259">
    <property type="taxonomic scope" value="Eukaryota"/>
</dbReference>
<evidence type="ECO:0000256" key="15">
    <source>
        <dbReference type="PIRSR" id="PIRSR000517-1"/>
    </source>
</evidence>
<evidence type="ECO:0000256" key="1">
    <source>
        <dbReference type="ARBA" id="ARBA00001933"/>
    </source>
</evidence>
<evidence type="ECO:0000256" key="16">
    <source>
        <dbReference type="SAM" id="MobiDB-lite"/>
    </source>
</evidence>
<dbReference type="EMBL" id="GL832959">
    <property type="protein sequence ID" value="EGD81724.1"/>
    <property type="molecule type" value="Genomic_DNA"/>
</dbReference>
<dbReference type="InterPro" id="IPR005957">
    <property type="entry name" value="Tyrosine_aminoTrfase"/>
</dbReference>
<keyword evidence="19" id="KW-1185">Reference proteome</keyword>
<dbReference type="NCBIfam" id="TIGR01265">
    <property type="entry name" value="tyr_nico_aTase"/>
    <property type="match status" value="1"/>
</dbReference>
<evidence type="ECO:0000259" key="17">
    <source>
        <dbReference type="Pfam" id="PF00155"/>
    </source>
</evidence>
<organism evidence="18 19">
    <name type="scientific">Salpingoeca rosetta (strain ATCC 50818 / BSB-021)</name>
    <dbReference type="NCBI Taxonomy" id="946362"/>
    <lineage>
        <taxon>Eukaryota</taxon>
        <taxon>Choanoflagellata</taxon>
        <taxon>Craspedida</taxon>
        <taxon>Salpingoecidae</taxon>
        <taxon>Salpingoeca</taxon>
    </lineage>
</organism>
<dbReference type="GeneID" id="16077520"/>
<evidence type="ECO:0000256" key="14">
    <source>
        <dbReference type="PIRNR" id="PIRNR000517"/>
    </source>
</evidence>
<comment type="subunit">
    <text evidence="4">Homodimer.</text>
</comment>
<dbReference type="SUPFAM" id="SSF53383">
    <property type="entry name" value="PLP-dependent transferases"/>
    <property type="match status" value="1"/>
</dbReference>
<dbReference type="RefSeq" id="XP_004996928.1">
    <property type="nucleotide sequence ID" value="XM_004996871.1"/>
</dbReference>
<keyword evidence="11" id="KW-0585">Phenylalanine catabolism</keyword>
<dbReference type="OrthoDB" id="7042322at2759"/>
<accession>F2U272</accession>
<evidence type="ECO:0000256" key="13">
    <source>
        <dbReference type="ARBA" id="ARBA00047798"/>
    </source>
</evidence>
<dbReference type="OMA" id="CALDLCI"/>
<name>F2U272_SALR5</name>
<feature type="modified residue" description="N6-(pyridoxal phosphate)lysine" evidence="15">
    <location>
        <position position="270"/>
    </location>
</feature>
<dbReference type="InterPro" id="IPR005958">
    <property type="entry name" value="TyrNic_aminoTrfase"/>
</dbReference>
<dbReference type="Gene3D" id="3.90.1150.10">
    <property type="entry name" value="Aspartate Aminotransferase, domain 1"/>
    <property type="match status" value="1"/>
</dbReference>
<dbReference type="InterPro" id="IPR015424">
    <property type="entry name" value="PyrdxlP-dep_Trfase"/>
</dbReference>
<evidence type="ECO:0000256" key="8">
    <source>
        <dbReference type="ARBA" id="ARBA00022679"/>
    </source>
</evidence>
<dbReference type="Gene3D" id="3.40.640.10">
    <property type="entry name" value="Type I PLP-dependent aspartate aminotransferase-like (Major domain)"/>
    <property type="match status" value="1"/>
</dbReference>
<dbReference type="GO" id="GO:0006559">
    <property type="term" value="P:L-phenylalanine catabolic process"/>
    <property type="evidence" value="ECO:0007669"/>
    <property type="project" value="UniProtKB-UniPathway"/>
</dbReference>
<comment type="similarity">
    <text evidence="3 14">Belongs to the class-I pyridoxal-phosphate-dependent aminotransferase family.</text>
</comment>
<dbReference type="GO" id="GO:0004838">
    <property type="term" value="F:L-tyrosine-2-oxoglutarate transaminase activity"/>
    <property type="evidence" value="ECO:0007669"/>
    <property type="project" value="InterPro"/>
</dbReference>
<comment type="catalytic activity">
    <reaction evidence="13">
        <text>L-tyrosine + 2-oxoglutarate = 3-(4-hydroxyphenyl)pyruvate + L-glutamate</text>
        <dbReference type="Rhea" id="RHEA:15093"/>
        <dbReference type="ChEBI" id="CHEBI:16810"/>
        <dbReference type="ChEBI" id="CHEBI:29985"/>
        <dbReference type="ChEBI" id="CHEBI:36242"/>
        <dbReference type="ChEBI" id="CHEBI:58315"/>
        <dbReference type="EC" id="2.6.1.5"/>
    </reaction>
</comment>
<feature type="region of interest" description="Disordered" evidence="16">
    <location>
        <begin position="1"/>
        <end position="30"/>
    </location>
</feature>
<keyword evidence="7 18" id="KW-0032">Aminotransferase</keyword>
<comment type="cofactor">
    <cofactor evidence="1 14 15">
        <name>pyridoxal 5'-phosphate</name>
        <dbReference type="ChEBI" id="CHEBI:597326"/>
    </cofactor>
</comment>
<dbReference type="AlphaFoldDB" id="F2U272"/>
<evidence type="ECO:0000256" key="3">
    <source>
        <dbReference type="ARBA" id="ARBA00007441"/>
    </source>
</evidence>
<dbReference type="CDD" id="cd00609">
    <property type="entry name" value="AAT_like"/>
    <property type="match status" value="1"/>
</dbReference>
<keyword evidence="9" id="KW-0828">Tyrosine catabolism</keyword>
<dbReference type="PROSITE" id="PS00105">
    <property type="entry name" value="AA_TRANSFER_CLASS_1"/>
    <property type="match status" value="1"/>
</dbReference>
<evidence type="ECO:0000256" key="7">
    <source>
        <dbReference type="ARBA" id="ARBA00022576"/>
    </source>
</evidence>
<evidence type="ECO:0000256" key="6">
    <source>
        <dbReference type="ARBA" id="ARBA00015959"/>
    </source>
</evidence>